<evidence type="ECO:0000259" key="1">
    <source>
        <dbReference type="Pfam" id="PF05050"/>
    </source>
</evidence>
<dbReference type="Gene3D" id="3.40.50.150">
    <property type="entry name" value="Vaccinia Virus protein VP39"/>
    <property type="match status" value="1"/>
</dbReference>
<comment type="caution">
    <text evidence="2">The sequence shown here is derived from an EMBL/GenBank/DDBJ whole genome shotgun (WGS) entry which is preliminary data.</text>
</comment>
<name>A0ABP9CSP7_9FLAO</name>
<dbReference type="EMBL" id="BAABJW010000004">
    <property type="protein sequence ID" value="GAA4815357.1"/>
    <property type="molecule type" value="Genomic_DNA"/>
</dbReference>
<accession>A0ABP9CSP7</accession>
<evidence type="ECO:0000313" key="3">
    <source>
        <dbReference type="Proteomes" id="UP001501433"/>
    </source>
</evidence>
<reference evidence="3" key="1">
    <citation type="journal article" date="2019" name="Int. J. Syst. Evol. Microbiol.">
        <title>The Global Catalogue of Microorganisms (GCM) 10K type strain sequencing project: providing services to taxonomists for standard genome sequencing and annotation.</title>
        <authorList>
            <consortium name="The Broad Institute Genomics Platform"/>
            <consortium name="The Broad Institute Genome Sequencing Center for Infectious Disease"/>
            <person name="Wu L."/>
            <person name="Ma J."/>
        </authorList>
    </citation>
    <scope>NUCLEOTIDE SEQUENCE [LARGE SCALE GENOMIC DNA]</scope>
    <source>
        <strain evidence="3">JCM 18325</strain>
    </source>
</reference>
<evidence type="ECO:0000313" key="2">
    <source>
        <dbReference type="EMBL" id="GAA4815357.1"/>
    </source>
</evidence>
<dbReference type="PANTHER" id="PTHR34009">
    <property type="entry name" value="PROTEIN STAR"/>
    <property type="match status" value="1"/>
</dbReference>
<dbReference type="NCBIfam" id="TIGR01444">
    <property type="entry name" value="fkbM_fam"/>
    <property type="match status" value="1"/>
</dbReference>
<dbReference type="SUPFAM" id="SSF53335">
    <property type="entry name" value="S-adenosyl-L-methionine-dependent methyltransferases"/>
    <property type="match status" value="1"/>
</dbReference>
<gene>
    <name evidence="2" type="ORF">GCM10023330_24290</name>
</gene>
<dbReference type="RefSeq" id="WP_345277260.1">
    <property type="nucleotide sequence ID" value="NZ_BAABJW010000004.1"/>
</dbReference>
<feature type="domain" description="Methyltransferase FkbM" evidence="1">
    <location>
        <begin position="46"/>
        <end position="207"/>
    </location>
</feature>
<protein>
    <recommendedName>
        <fullName evidence="1">Methyltransferase FkbM domain-containing protein</fullName>
    </recommendedName>
</protein>
<dbReference type="Proteomes" id="UP001501433">
    <property type="component" value="Unassembled WGS sequence"/>
</dbReference>
<dbReference type="PANTHER" id="PTHR34009:SF2">
    <property type="entry name" value="PROTEIN STAR"/>
    <property type="match status" value="1"/>
</dbReference>
<organism evidence="2 3">
    <name type="scientific">Litoribaculum gwangyangense</name>
    <dbReference type="NCBI Taxonomy" id="1130722"/>
    <lineage>
        <taxon>Bacteria</taxon>
        <taxon>Pseudomonadati</taxon>
        <taxon>Bacteroidota</taxon>
        <taxon>Flavobacteriia</taxon>
        <taxon>Flavobacteriales</taxon>
        <taxon>Flavobacteriaceae</taxon>
        <taxon>Litoribaculum</taxon>
    </lineage>
</organism>
<dbReference type="Pfam" id="PF05050">
    <property type="entry name" value="Methyltransf_21"/>
    <property type="match status" value="1"/>
</dbReference>
<dbReference type="InterPro" id="IPR006342">
    <property type="entry name" value="FkbM_mtfrase"/>
</dbReference>
<dbReference type="InterPro" id="IPR029063">
    <property type="entry name" value="SAM-dependent_MTases_sf"/>
</dbReference>
<sequence length="225" mass="26098">MKKIIKEKLVDFLGSRLNISFARSGDDLQLMKLINNNSPGVYADIGSWHPKKASNTYFFYLRNWKGICVDPNPELKELYSAIRPKDIFINAGVGNSNEKMEYFMFSESSMNTFSDSFIERNNLVDKIVKKIEVPIYSLEHILSKHIKSTDRLDFFDIDVEGFDLEVLKTNNWNLYRPKVILVETDLSIKEDVNSEIVKYLDTKNYRLIGKSIINQDLGNLFFISD</sequence>
<dbReference type="InterPro" id="IPR053202">
    <property type="entry name" value="EGF_Rcpt_Signaling_Reg"/>
</dbReference>
<keyword evidence="3" id="KW-1185">Reference proteome</keyword>
<proteinExistence type="predicted"/>